<accession>A0A174V6F6</accession>
<dbReference type="Proteomes" id="UP000095563">
    <property type="component" value="Unassembled WGS sequence"/>
</dbReference>
<dbReference type="EMBL" id="CZBO01000008">
    <property type="protein sequence ID" value="CUQ30334.1"/>
    <property type="molecule type" value="Genomic_DNA"/>
</dbReference>
<dbReference type="RefSeq" id="WP_055208750.1">
    <property type="nucleotide sequence ID" value="NZ_CZBO01000008.1"/>
</dbReference>
<sequence length="64" mass="7302">MELSGNLAILKKIKNETTVEAIVIGGDKVIFLNATKEYIEDLKKENLEEETFIVSYNKKTLEIE</sequence>
<dbReference type="AlphaFoldDB" id="A0A174V6F6"/>
<name>A0A174V6F6_9CLOT</name>
<organism evidence="1 2">
    <name type="scientific">Clostridium baratii</name>
    <dbReference type="NCBI Taxonomy" id="1561"/>
    <lineage>
        <taxon>Bacteria</taxon>
        <taxon>Bacillati</taxon>
        <taxon>Bacillota</taxon>
        <taxon>Clostridia</taxon>
        <taxon>Eubacteriales</taxon>
        <taxon>Clostridiaceae</taxon>
        <taxon>Clostridium</taxon>
    </lineage>
</organism>
<evidence type="ECO:0000313" key="2">
    <source>
        <dbReference type="Proteomes" id="UP000095563"/>
    </source>
</evidence>
<proteinExistence type="predicted"/>
<protein>
    <submittedName>
        <fullName evidence="1">Uncharacterized protein</fullName>
    </submittedName>
</protein>
<gene>
    <name evidence="1" type="ORF">ERS852568_02743</name>
</gene>
<evidence type="ECO:0000313" key="1">
    <source>
        <dbReference type="EMBL" id="CUQ30334.1"/>
    </source>
</evidence>
<reference evidence="1 2" key="1">
    <citation type="submission" date="2015-09" db="EMBL/GenBank/DDBJ databases">
        <authorList>
            <consortium name="Pathogen Informatics"/>
        </authorList>
    </citation>
    <scope>NUCLEOTIDE SEQUENCE [LARGE SCALE GENOMIC DNA]</scope>
    <source>
        <strain evidence="1 2">2789STDY5834956</strain>
    </source>
</reference>